<dbReference type="EMBL" id="JGYG01000003">
    <property type="protein sequence ID" value="KFI30465.1"/>
    <property type="molecule type" value="Genomic_DNA"/>
</dbReference>
<reference evidence="2 3" key="1">
    <citation type="submission" date="2014-03" db="EMBL/GenBank/DDBJ databases">
        <title>Genome of Haematobacter massiliensis CCUG 47968.</title>
        <authorList>
            <person name="Wang D."/>
            <person name="Wang G."/>
        </authorList>
    </citation>
    <scope>NUCLEOTIDE SEQUENCE [LARGE SCALE GENOMIC DNA]</scope>
    <source>
        <strain evidence="2 3">CCUG 47968</strain>
    </source>
</reference>
<dbReference type="PANTHER" id="PTHR36435">
    <property type="entry name" value="SLR1288 PROTEIN"/>
    <property type="match status" value="1"/>
</dbReference>
<dbReference type="GO" id="GO:0080120">
    <property type="term" value="P:CAAX-box protein maturation"/>
    <property type="evidence" value="ECO:0007669"/>
    <property type="project" value="UniProtKB-ARBA"/>
</dbReference>
<comment type="caution">
    <text evidence="2">The sequence shown here is derived from an EMBL/GenBank/DDBJ whole genome shotgun (WGS) entry which is preliminary data.</text>
</comment>
<dbReference type="OrthoDB" id="7171777at2"/>
<keyword evidence="3" id="KW-1185">Reference proteome</keyword>
<sequence length="296" mass="31551">MSYAPLATYVAPARRRSALWRTALGLLLIFGVYAAILAAVAALLFRLAGQGRFQPLATDIALGETPWGMIALLWSFAALAIGPMIAVRLLHGRSIRTLFGRGSTVLRDFVKAAATLMVIYILGIALSSLLPGAEGTLPGLDLRRWLSFLPLALIGIGIQTLAEELVFRGYLLQQLAARFRSPLIYLLLPSILFALLHYEPGVMGPNAIYVVAATGLFGLVAADLTARTGSIGAAWGLHFANNAAALLFVSSGGVLQGLALRISTVAPETEGFVSMIVIDVVMLAVVWGLCRLVLRR</sequence>
<keyword evidence="2" id="KW-0645">Protease</keyword>
<dbReference type="PANTHER" id="PTHR36435:SF1">
    <property type="entry name" value="CAAX AMINO TERMINAL PROTEASE FAMILY PROTEIN"/>
    <property type="match status" value="1"/>
</dbReference>
<keyword evidence="2" id="KW-0378">Hydrolase</keyword>
<dbReference type="eggNOG" id="COG1266">
    <property type="taxonomic scope" value="Bacteria"/>
</dbReference>
<dbReference type="AlphaFoldDB" id="A0A086Y865"/>
<evidence type="ECO:0000313" key="2">
    <source>
        <dbReference type="EMBL" id="KFI30465.1"/>
    </source>
</evidence>
<dbReference type="Pfam" id="PF02517">
    <property type="entry name" value="Rce1-like"/>
    <property type="match status" value="1"/>
</dbReference>
<gene>
    <name evidence="2" type="ORF">CN97_12995</name>
</gene>
<dbReference type="GO" id="GO:0006508">
    <property type="term" value="P:proteolysis"/>
    <property type="evidence" value="ECO:0007669"/>
    <property type="project" value="UniProtKB-KW"/>
</dbReference>
<dbReference type="InterPro" id="IPR052710">
    <property type="entry name" value="CAAX_protease"/>
</dbReference>
<dbReference type="STRING" id="195105.CN97_12995"/>
<protein>
    <submittedName>
        <fullName evidence="2">CAAX protease</fullName>
    </submittedName>
</protein>
<accession>A0A086Y865</accession>
<proteinExistence type="predicted"/>
<dbReference type="InterPro" id="IPR003675">
    <property type="entry name" value="Rce1/LyrA-like_dom"/>
</dbReference>
<evidence type="ECO:0000313" key="3">
    <source>
        <dbReference type="Proteomes" id="UP000028826"/>
    </source>
</evidence>
<evidence type="ECO:0000259" key="1">
    <source>
        <dbReference type="Pfam" id="PF02517"/>
    </source>
</evidence>
<name>A0A086Y865_9RHOB</name>
<dbReference type="GO" id="GO:0004175">
    <property type="term" value="F:endopeptidase activity"/>
    <property type="evidence" value="ECO:0007669"/>
    <property type="project" value="UniProtKB-ARBA"/>
</dbReference>
<feature type="domain" description="CAAX prenyl protease 2/Lysostaphin resistance protein A-like" evidence="1">
    <location>
        <begin position="147"/>
        <end position="243"/>
    </location>
</feature>
<organism evidence="2 3">
    <name type="scientific">Haematobacter massiliensis</name>
    <dbReference type="NCBI Taxonomy" id="195105"/>
    <lineage>
        <taxon>Bacteria</taxon>
        <taxon>Pseudomonadati</taxon>
        <taxon>Pseudomonadota</taxon>
        <taxon>Alphaproteobacteria</taxon>
        <taxon>Rhodobacterales</taxon>
        <taxon>Paracoccaceae</taxon>
        <taxon>Haematobacter</taxon>
    </lineage>
</organism>
<dbReference type="Proteomes" id="UP000028826">
    <property type="component" value="Unassembled WGS sequence"/>
</dbReference>
<dbReference type="RefSeq" id="WP_035709024.1">
    <property type="nucleotide sequence ID" value="NZ_CAMIFG010000007.1"/>
</dbReference>